<dbReference type="EMBL" id="JBJVNW010000058">
    <property type="protein sequence ID" value="MFM9521163.1"/>
    <property type="molecule type" value="Genomic_DNA"/>
</dbReference>
<organism evidence="2 3">
    <name type="scientific">Pseudomonas monachiensis</name>
    <dbReference type="NCBI Taxonomy" id="3060212"/>
    <lineage>
        <taxon>Bacteria</taxon>
        <taxon>Pseudomonadati</taxon>
        <taxon>Pseudomonadota</taxon>
        <taxon>Gammaproteobacteria</taxon>
        <taxon>Pseudomonadales</taxon>
        <taxon>Pseudomonadaceae</taxon>
        <taxon>Pseudomonas</taxon>
    </lineage>
</organism>
<keyword evidence="3" id="KW-1185">Reference proteome</keyword>
<dbReference type="InterPro" id="IPR053156">
    <property type="entry name" value="T6SS_TssM-like"/>
</dbReference>
<name>A0ABW9HG79_9PSED</name>
<dbReference type="Proteomes" id="UP001631987">
    <property type="component" value="Unassembled WGS sequence"/>
</dbReference>
<dbReference type="Pfam" id="PF06761">
    <property type="entry name" value="IcmF-related"/>
    <property type="match status" value="1"/>
</dbReference>
<feature type="domain" description="IcmF-related" evidence="1">
    <location>
        <begin position="20"/>
        <end position="122"/>
    </location>
</feature>
<sequence>QQQLKALIQLPPDSPERARRAPQAYAQLKAYLMMARPEKADATFLAKVLVETQAQRADMTPGLWQGLSPGLWQFYAEQLAAHPAWRIEADPTLVAQARQVLLGQLGQRNAEASLYRQVLDAA</sequence>
<feature type="non-terminal residue" evidence="2">
    <location>
        <position position="1"/>
    </location>
</feature>
<dbReference type="PANTHER" id="PTHR36153">
    <property type="entry name" value="INNER MEMBRANE PROTEIN-RELATED"/>
    <property type="match status" value="1"/>
</dbReference>
<evidence type="ECO:0000313" key="3">
    <source>
        <dbReference type="Proteomes" id="UP001631987"/>
    </source>
</evidence>
<gene>
    <name evidence="2" type="ORF">ACKKH4_28505</name>
</gene>
<comment type="caution">
    <text evidence="2">The sequence shown here is derived from an EMBL/GenBank/DDBJ whole genome shotgun (WGS) entry which is preliminary data.</text>
</comment>
<evidence type="ECO:0000313" key="2">
    <source>
        <dbReference type="EMBL" id="MFM9521163.1"/>
    </source>
</evidence>
<protein>
    <submittedName>
        <fullName evidence="2">ImcF-related family protein</fullName>
    </submittedName>
</protein>
<dbReference type="RefSeq" id="WP_409079497.1">
    <property type="nucleotide sequence ID" value="NZ_JAUKFF010000084.1"/>
</dbReference>
<dbReference type="PANTHER" id="PTHR36153:SF1">
    <property type="entry name" value="TYPE VI SECRETION SYSTEM COMPONENT TSSM1"/>
    <property type="match status" value="1"/>
</dbReference>
<dbReference type="InterPro" id="IPR009612">
    <property type="entry name" value="IcmF-rel"/>
</dbReference>
<evidence type="ECO:0000259" key="1">
    <source>
        <dbReference type="Pfam" id="PF06761"/>
    </source>
</evidence>
<reference evidence="2 3" key="1">
    <citation type="submission" date="2024-12" db="EMBL/GenBank/DDBJ databases">
        <title>Pseudomonas species isolated from Lotus nodules promote plant growth.</title>
        <authorList>
            <person name="Yu Y.-H."/>
            <person name="Kurtenbach J."/>
            <person name="Crosbie D."/>
            <person name="Brachmann A."/>
            <person name="Marin M."/>
        </authorList>
    </citation>
    <scope>NUCLEOTIDE SEQUENCE [LARGE SCALE GENOMIC DNA]</scope>
    <source>
        <strain evidence="2 3">PLb12A</strain>
    </source>
</reference>
<proteinExistence type="predicted"/>
<accession>A0ABW9HG79</accession>
<feature type="non-terminal residue" evidence="2">
    <location>
        <position position="122"/>
    </location>
</feature>